<evidence type="ECO:0000313" key="3">
    <source>
        <dbReference type="Proteomes" id="UP000550707"/>
    </source>
</evidence>
<name>A0A7J8I7Y4_MOLMO</name>
<reference evidence="2 3" key="1">
    <citation type="journal article" date="2020" name="Nature">
        <title>Six reference-quality genomes reveal evolution of bat adaptations.</title>
        <authorList>
            <person name="Jebb D."/>
            <person name="Huang Z."/>
            <person name="Pippel M."/>
            <person name="Hughes G.M."/>
            <person name="Lavrichenko K."/>
            <person name="Devanna P."/>
            <person name="Winkler S."/>
            <person name="Jermiin L.S."/>
            <person name="Skirmuntt E.C."/>
            <person name="Katzourakis A."/>
            <person name="Burkitt-Gray L."/>
            <person name="Ray D.A."/>
            <person name="Sullivan K.A.M."/>
            <person name="Roscito J.G."/>
            <person name="Kirilenko B.M."/>
            <person name="Davalos L.M."/>
            <person name="Corthals A.P."/>
            <person name="Power M.L."/>
            <person name="Jones G."/>
            <person name="Ransome R.D."/>
            <person name="Dechmann D.K.N."/>
            <person name="Locatelli A.G."/>
            <person name="Puechmaille S.J."/>
            <person name="Fedrigo O."/>
            <person name="Jarvis E.D."/>
            <person name="Hiller M."/>
            <person name="Vernes S.C."/>
            <person name="Myers E.W."/>
            <person name="Teeling E.C."/>
        </authorList>
    </citation>
    <scope>NUCLEOTIDE SEQUENCE [LARGE SCALE GENOMIC DNA]</scope>
    <source>
        <strain evidence="2">MMolMol1</strain>
        <tissue evidence="2">Muscle</tissue>
    </source>
</reference>
<proteinExistence type="predicted"/>
<accession>A0A7J8I7Y4</accession>
<keyword evidence="3" id="KW-1185">Reference proteome</keyword>
<dbReference type="AlphaFoldDB" id="A0A7J8I7Y4"/>
<protein>
    <submittedName>
        <fullName evidence="2">Uncharacterized protein</fullName>
    </submittedName>
</protein>
<evidence type="ECO:0000256" key="1">
    <source>
        <dbReference type="SAM" id="MobiDB-lite"/>
    </source>
</evidence>
<dbReference type="Proteomes" id="UP000550707">
    <property type="component" value="Unassembled WGS sequence"/>
</dbReference>
<sequence>MQKKDNERILERKASSKPTSNRIFHGVPSLRFERLNMKHRVLLTQGTWVFMSIQKCYFSMWQDNILSSLESKIPKTKLLEGEKGDGLNGNDIGFLESLTPTLKPRRQTLPLAKTEWKCYIPVTRINTPRIVTTKLN</sequence>
<dbReference type="EMBL" id="JACASF010000004">
    <property type="protein sequence ID" value="KAF6480667.1"/>
    <property type="molecule type" value="Genomic_DNA"/>
</dbReference>
<comment type="caution">
    <text evidence="2">The sequence shown here is derived from an EMBL/GenBank/DDBJ whole genome shotgun (WGS) entry which is preliminary data.</text>
</comment>
<gene>
    <name evidence="2" type="ORF">HJG59_010533</name>
</gene>
<organism evidence="2 3">
    <name type="scientific">Molossus molossus</name>
    <name type="common">Pallas' mastiff bat</name>
    <name type="synonym">Vespertilio molossus</name>
    <dbReference type="NCBI Taxonomy" id="27622"/>
    <lineage>
        <taxon>Eukaryota</taxon>
        <taxon>Metazoa</taxon>
        <taxon>Chordata</taxon>
        <taxon>Craniata</taxon>
        <taxon>Vertebrata</taxon>
        <taxon>Euteleostomi</taxon>
        <taxon>Mammalia</taxon>
        <taxon>Eutheria</taxon>
        <taxon>Laurasiatheria</taxon>
        <taxon>Chiroptera</taxon>
        <taxon>Yangochiroptera</taxon>
        <taxon>Molossidae</taxon>
        <taxon>Molossus</taxon>
    </lineage>
</organism>
<dbReference type="InParanoid" id="A0A7J8I7Y4"/>
<evidence type="ECO:0000313" key="2">
    <source>
        <dbReference type="EMBL" id="KAF6480667.1"/>
    </source>
</evidence>
<feature type="compositionally biased region" description="Basic and acidic residues" evidence="1">
    <location>
        <begin position="1"/>
        <end position="14"/>
    </location>
</feature>
<feature type="region of interest" description="Disordered" evidence="1">
    <location>
        <begin position="1"/>
        <end position="20"/>
    </location>
</feature>